<evidence type="ECO:0000256" key="1">
    <source>
        <dbReference type="ARBA" id="ARBA00022723"/>
    </source>
</evidence>
<name>A0AAV6VU26_9ARAC</name>
<dbReference type="Pfam" id="PF00130">
    <property type="entry name" value="C1_1"/>
    <property type="match status" value="1"/>
</dbReference>
<dbReference type="GO" id="GO:0046872">
    <property type="term" value="F:metal ion binding"/>
    <property type="evidence" value="ECO:0007669"/>
    <property type="project" value="UniProtKB-KW"/>
</dbReference>
<keyword evidence="1" id="KW-0479">Metal-binding</keyword>
<comment type="caution">
    <text evidence="4">The sequence shown here is derived from an EMBL/GenBank/DDBJ whole genome shotgun (WGS) entry which is preliminary data.</text>
</comment>
<evidence type="ECO:0000313" key="5">
    <source>
        <dbReference type="Proteomes" id="UP000827092"/>
    </source>
</evidence>
<keyword evidence="5" id="KW-1185">Reference proteome</keyword>
<feature type="domain" description="Phorbol-ester/DAG-type" evidence="3">
    <location>
        <begin position="36"/>
        <end position="83"/>
    </location>
</feature>
<organism evidence="4 5">
    <name type="scientific">Oedothorax gibbosus</name>
    <dbReference type="NCBI Taxonomy" id="931172"/>
    <lineage>
        <taxon>Eukaryota</taxon>
        <taxon>Metazoa</taxon>
        <taxon>Ecdysozoa</taxon>
        <taxon>Arthropoda</taxon>
        <taxon>Chelicerata</taxon>
        <taxon>Arachnida</taxon>
        <taxon>Araneae</taxon>
        <taxon>Araneomorphae</taxon>
        <taxon>Entelegynae</taxon>
        <taxon>Araneoidea</taxon>
        <taxon>Linyphiidae</taxon>
        <taxon>Erigoninae</taxon>
        <taxon>Oedothorax</taxon>
    </lineage>
</organism>
<evidence type="ECO:0000256" key="2">
    <source>
        <dbReference type="ARBA" id="ARBA00022833"/>
    </source>
</evidence>
<gene>
    <name evidence="4" type="ORF">JTE90_009460</name>
</gene>
<dbReference type="AlphaFoldDB" id="A0AAV6VU26"/>
<proteinExistence type="predicted"/>
<protein>
    <recommendedName>
        <fullName evidence="3">Phorbol-ester/DAG-type domain-containing protein</fullName>
    </recommendedName>
</protein>
<evidence type="ECO:0000313" key="4">
    <source>
        <dbReference type="EMBL" id="KAG8199625.1"/>
    </source>
</evidence>
<dbReference type="Proteomes" id="UP000827092">
    <property type="component" value="Unassembled WGS sequence"/>
</dbReference>
<dbReference type="InterPro" id="IPR002219">
    <property type="entry name" value="PKC_DAG/PE"/>
</dbReference>
<dbReference type="EMBL" id="JAFNEN010000026">
    <property type="protein sequence ID" value="KAG8199625.1"/>
    <property type="molecule type" value="Genomic_DNA"/>
</dbReference>
<dbReference type="SUPFAM" id="SSF57889">
    <property type="entry name" value="Cysteine-rich domain"/>
    <property type="match status" value="1"/>
</dbReference>
<keyword evidence="2" id="KW-0862">Zinc</keyword>
<accession>A0AAV6VU26</accession>
<dbReference type="Gene3D" id="3.30.60.20">
    <property type="match status" value="1"/>
</dbReference>
<sequence length="98" mass="11568">MKECVSFFPIKFGRSLEVFCVVRRGIILEQKQENSTHSFRTKTFRKNQQCDICKLPIEYQGISCKSCKVSCHKECEMKKPINENTFTKSKWKHQEMVA</sequence>
<dbReference type="PROSITE" id="PS50081">
    <property type="entry name" value="ZF_DAG_PE_2"/>
    <property type="match status" value="1"/>
</dbReference>
<reference evidence="4 5" key="1">
    <citation type="journal article" date="2022" name="Nat. Ecol. Evol.">
        <title>A masculinizing supergene underlies an exaggerated male reproductive morph in a spider.</title>
        <authorList>
            <person name="Hendrickx F."/>
            <person name="De Corte Z."/>
            <person name="Sonet G."/>
            <person name="Van Belleghem S.M."/>
            <person name="Kostlbacher S."/>
            <person name="Vangestel C."/>
        </authorList>
    </citation>
    <scope>NUCLEOTIDE SEQUENCE [LARGE SCALE GENOMIC DNA]</scope>
    <source>
        <strain evidence="4">W744_W776</strain>
    </source>
</reference>
<dbReference type="InterPro" id="IPR046349">
    <property type="entry name" value="C1-like_sf"/>
</dbReference>
<evidence type="ECO:0000259" key="3">
    <source>
        <dbReference type="PROSITE" id="PS50081"/>
    </source>
</evidence>